<gene>
    <name evidence="3" type="ORF">KB893_001435</name>
    <name evidence="2" type="ORF">KB893_03390</name>
</gene>
<name>A0A8J7VT66_9GAMM</name>
<protein>
    <submittedName>
        <fullName evidence="2">Basic Secretory protein</fullName>
    </submittedName>
</protein>
<feature type="signal peptide" evidence="1">
    <location>
        <begin position="1"/>
        <end position="23"/>
    </location>
</feature>
<keyword evidence="4" id="KW-1185">Reference proteome</keyword>
<keyword evidence="1" id="KW-0732">Signal</keyword>
<organism evidence="2">
    <name type="scientific">Coralloluteibacterium stylophorae</name>
    <dbReference type="NCBI Taxonomy" id="1776034"/>
    <lineage>
        <taxon>Bacteria</taxon>
        <taxon>Pseudomonadati</taxon>
        <taxon>Pseudomonadota</taxon>
        <taxon>Gammaproteobacteria</taxon>
        <taxon>Lysobacterales</taxon>
        <taxon>Lysobacteraceae</taxon>
        <taxon>Coralloluteibacterium</taxon>
    </lineage>
</organism>
<proteinExistence type="predicted"/>
<evidence type="ECO:0000313" key="3">
    <source>
        <dbReference type="EMBL" id="MBS7455797.1"/>
    </source>
</evidence>
<evidence type="ECO:0000313" key="4">
    <source>
        <dbReference type="Proteomes" id="UP000675747"/>
    </source>
</evidence>
<reference evidence="3 4" key="1">
    <citation type="journal article" date="2021" name="Microbiol. Resour. Announc.">
        <title>Draft Genome Sequence of Coralloluteibacterium stylophorae LMG 29479T.</title>
        <authorList>
            <person name="Karlyshev A.V."/>
            <person name="Kudryashova E.B."/>
            <person name="Ariskina E.V."/>
            <person name="Conroy A.P."/>
            <person name="Abidueva E.Y."/>
        </authorList>
    </citation>
    <scope>NUCLEOTIDE SEQUENCE [LARGE SCALE GENOMIC DNA]</scope>
    <source>
        <strain evidence="3 4">LMG 29479</strain>
    </source>
</reference>
<dbReference type="PANTHER" id="PTHR33321">
    <property type="match status" value="1"/>
</dbReference>
<evidence type="ECO:0000313" key="2">
    <source>
        <dbReference type="EMBL" id="MBR0561571.1"/>
    </source>
</evidence>
<dbReference type="AlphaFoldDB" id="A0A8J7VT66"/>
<sequence length="230" mass="24576">MLRSTLSAAALALALAASGGAHAFEATVERDGTTLTFVDAGDALPRATDEAIIETFFAAYARQRADFNPGAASAVTITVDPAYDGIAYVDGAVMTINPGWLERHPGDTDLVTHEAMHIVQAYGDGDAPGWLTEGIADWARDAYGRDNAAAGWALPETVTPEHRHDSGYRVTAAFLKWAEQRHAGLVKGLDAALREGRYDDATWSALAGEDVATLWNRYAAERSANRIISD</sequence>
<dbReference type="EMBL" id="JAGQFT020000001">
    <property type="protein sequence ID" value="MBS7455797.1"/>
    <property type="molecule type" value="Genomic_DNA"/>
</dbReference>
<dbReference type="RefSeq" id="WP_211925540.1">
    <property type="nucleotide sequence ID" value="NZ_JAGQFT020000001.1"/>
</dbReference>
<dbReference type="Proteomes" id="UP000675747">
    <property type="component" value="Unassembled WGS sequence"/>
</dbReference>
<dbReference type="Pfam" id="PF04450">
    <property type="entry name" value="BSP"/>
    <property type="match status" value="1"/>
</dbReference>
<accession>A0A8J7VT66</accession>
<evidence type="ECO:0000256" key="1">
    <source>
        <dbReference type="SAM" id="SignalP"/>
    </source>
</evidence>
<dbReference type="PANTHER" id="PTHR33321:SF12">
    <property type="entry name" value="PLANT BASIC SECRETORY PROTEIN (BSP) FAMILY PROTEIN"/>
    <property type="match status" value="1"/>
</dbReference>
<comment type="caution">
    <text evidence="2">The sequence shown here is derived from an EMBL/GenBank/DDBJ whole genome shotgun (WGS) entry which is preliminary data.</text>
</comment>
<feature type="chain" id="PRO_5042774189" evidence="1">
    <location>
        <begin position="24"/>
        <end position="230"/>
    </location>
</feature>
<dbReference type="InterPro" id="IPR007541">
    <property type="entry name" value="Uncharacterised_BSP"/>
</dbReference>
<reference evidence="2" key="2">
    <citation type="submission" date="2021-04" db="EMBL/GenBank/DDBJ databases">
        <authorList>
            <person name="Karlyshev A.V."/>
        </authorList>
    </citation>
    <scope>NUCLEOTIDE SEQUENCE</scope>
    <source>
        <strain evidence="2">LMG 29479</strain>
    </source>
</reference>
<dbReference type="EMBL" id="JAGQFT010000014">
    <property type="protein sequence ID" value="MBR0561571.1"/>
    <property type="molecule type" value="Genomic_DNA"/>
</dbReference>